<evidence type="ECO:0000313" key="1">
    <source>
        <dbReference type="EMBL" id="MBB2158301.1"/>
    </source>
</evidence>
<name>A0A7W4I8K9_GLUDI</name>
<dbReference type="RefSeq" id="WP_183116677.1">
    <property type="nucleotide sequence ID" value="NZ_JABEQG010000072.1"/>
</dbReference>
<proteinExistence type="predicted"/>
<evidence type="ECO:0000313" key="2">
    <source>
        <dbReference type="Proteomes" id="UP000550787"/>
    </source>
</evidence>
<dbReference type="EMBL" id="JABEQG010000072">
    <property type="protein sequence ID" value="MBB2158301.1"/>
    <property type="molecule type" value="Genomic_DNA"/>
</dbReference>
<protein>
    <submittedName>
        <fullName evidence="1">Uncharacterized protein</fullName>
    </submittedName>
</protein>
<accession>A0A7W4I8K9</accession>
<organism evidence="1 2">
    <name type="scientific">Gluconacetobacter diazotrophicus</name>
    <name type="common">Acetobacter diazotrophicus</name>
    <dbReference type="NCBI Taxonomy" id="33996"/>
    <lineage>
        <taxon>Bacteria</taxon>
        <taxon>Pseudomonadati</taxon>
        <taxon>Pseudomonadota</taxon>
        <taxon>Alphaproteobacteria</taxon>
        <taxon>Acetobacterales</taxon>
        <taxon>Acetobacteraceae</taxon>
        <taxon>Gluconacetobacter</taxon>
    </lineage>
</organism>
<comment type="caution">
    <text evidence="1">The sequence shown here is derived from an EMBL/GenBank/DDBJ whole genome shotgun (WGS) entry which is preliminary data.</text>
</comment>
<gene>
    <name evidence="1" type="ORF">HLH33_18730</name>
</gene>
<dbReference type="AlphaFoldDB" id="A0A7W4I8K9"/>
<sequence length="60" mass="6456">MADKQPTEAQISRAIRDLERTRHATTAVGRGEAAVAAANAADLLRDLQRRMTLARQALGA</sequence>
<dbReference type="Proteomes" id="UP000550787">
    <property type="component" value="Unassembled WGS sequence"/>
</dbReference>
<reference evidence="1 2" key="1">
    <citation type="submission" date="2020-04" db="EMBL/GenBank/DDBJ databases">
        <title>Description of novel Gluconacetobacter.</title>
        <authorList>
            <person name="Sombolestani A."/>
        </authorList>
    </citation>
    <scope>NUCLEOTIDE SEQUENCE [LARGE SCALE GENOMIC DNA]</scope>
    <source>
        <strain evidence="1 2">LMG 7603</strain>
    </source>
</reference>